<dbReference type="Pfam" id="PF12840">
    <property type="entry name" value="HTH_20"/>
    <property type="match status" value="1"/>
</dbReference>
<dbReference type="InterPro" id="IPR036390">
    <property type="entry name" value="WH_DNA-bd_sf"/>
</dbReference>
<dbReference type="Gene3D" id="1.10.10.10">
    <property type="entry name" value="Winged helix-like DNA-binding domain superfamily/Winged helix DNA-binding domain"/>
    <property type="match status" value="1"/>
</dbReference>
<reference evidence="1 2" key="1">
    <citation type="submission" date="2019-08" db="EMBL/GenBank/DDBJ databases">
        <title>Archaea genome.</title>
        <authorList>
            <person name="Kajale S."/>
            <person name="Shouche Y."/>
            <person name="Deshpande N."/>
            <person name="Sharma A."/>
        </authorList>
    </citation>
    <scope>NUCLEOTIDE SEQUENCE [LARGE SCALE GENOMIC DNA]</scope>
    <source>
        <strain evidence="1 2">ESP3B_9</strain>
    </source>
</reference>
<dbReference type="InterPro" id="IPR011991">
    <property type="entry name" value="ArsR-like_HTH"/>
</dbReference>
<dbReference type="AlphaFoldDB" id="A0A5D5AHH0"/>
<gene>
    <name evidence="1" type="ORF">FYC77_18640</name>
</gene>
<dbReference type="CDD" id="cd00090">
    <property type="entry name" value="HTH_ARSR"/>
    <property type="match status" value="1"/>
</dbReference>
<dbReference type="InterPro" id="IPR036388">
    <property type="entry name" value="WH-like_DNA-bd_sf"/>
</dbReference>
<comment type="caution">
    <text evidence="1">The sequence shown here is derived from an EMBL/GenBank/DDBJ whole genome shotgun (WGS) entry which is preliminary data.</text>
</comment>
<proteinExistence type="predicted"/>
<evidence type="ECO:0000313" key="2">
    <source>
        <dbReference type="Proteomes" id="UP000324104"/>
    </source>
</evidence>
<dbReference type="SUPFAM" id="SSF46785">
    <property type="entry name" value="Winged helix' DNA-binding domain"/>
    <property type="match status" value="1"/>
</dbReference>
<dbReference type="EMBL" id="VTAW01000041">
    <property type="protein sequence ID" value="TYT60465.1"/>
    <property type="molecule type" value="Genomic_DNA"/>
</dbReference>
<accession>A0A5D5AHH0</accession>
<evidence type="ECO:0000313" key="1">
    <source>
        <dbReference type="EMBL" id="TYT60465.1"/>
    </source>
</evidence>
<protein>
    <submittedName>
        <fullName evidence="1">Helix-turn-helix transcriptional regulator</fullName>
    </submittedName>
</protein>
<sequence length="120" mass="13638">MTPDRSVDDSPEFESVAAALDDGDCRQIVSVLEEPMTVDEIATRAELPLSSTYRKLDQLTNAGLVDEAADGRRGRNRKSRYVVTFERIGIELDDDREFRVSVERAKDHLLALWSEVRREV</sequence>
<dbReference type="Proteomes" id="UP000324104">
    <property type="component" value="Unassembled WGS sequence"/>
</dbReference>
<organism evidence="1 2">
    <name type="scientific">Natrialba swarupiae</name>
    <dbReference type="NCBI Taxonomy" id="2448032"/>
    <lineage>
        <taxon>Archaea</taxon>
        <taxon>Methanobacteriati</taxon>
        <taxon>Methanobacteriota</taxon>
        <taxon>Stenosarchaea group</taxon>
        <taxon>Halobacteria</taxon>
        <taxon>Halobacteriales</taxon>
        <taxon>Natrialbaceae</taxon>
        <taxon>Natrialba</taxon>
    </lineage>
</organism>
<keyword evidence="2" id="KW-1185">Reference proteome</keyword>
<dbReference type="RefSeq" id="WP_149083007.1">
    <property type="nucleotide sequence ID" value="NZ_VTAW01000041.1"/>
</dbReference>
<name>A0A5D5AHH0_9EURY</name>